<dbReference type="GO" id="GO:0006310">
    <property type="term" value="P:DNA recombination"/>
    <property type="evidence" value="ECO:0007669"/>
    <property type="project" value="InterPro"/>
</dbReference>
<feature type="region of interest" description="Disordered" evidence="1">
    <location>
        <begin position="189"/>
        <end position="209"/>
    </location>
</feature>
<evidence type="ECO:0000313" key="3">
    <source>
        <dbReference type="Proteomes" id="UP000323166"/>
    </source>
</evidence>
<keyword evidence="3" id="KW-1185">Reference proteome</keyword>
<dbReference type="Pfam" id="PF03837">
    <property type="entry name" value="RecT"/>
    <property type="match status" value="1"/>
</dbReference>
<dbReference type="Proteomes" id="UP000323166">
    <property type="component" value="Unassembled WGS sequence"/>
</dbReference>
<dbReference type="EMBL" id="VNHM01000009">
    <property type="protein sequence ID" value="TYO95150.1"/>
    <property type="molecule type" value="Genomic_DNA"/>
</dbReference>
<dbReference type="RefSeq" id="WP_166511885.1">
    <property type="nucleotide sequence ID" value="NZ_VNHM01000009.1"/>
</dbReference>
<dbReference type="AlphaFoldDB" id="A0A5S4ZR20"/>
<comment type="caution">
    <text evidence="2">The sequence shown here is derived from an EMBL/GenBank/DDBJ whole genome shotgun (WGS) entry which is preliminary data.</text>
</comment>
<reference evidence="2 3" key="1">
    <citation type="submission" date="2019-07" db="EMBL/GenBank/DDBJ databases">
        <title>Genomic Encyclopedia of Type Strains, Phase I: the one thousand microbial genomes (KMG-I) project.</title>
        <authorList>
            <person name="Kyrpides N."/>
        </authorList>
    </citation>
    <scope>NUCLEOTIDE SEQUENCE [LARGE SCALE GENOMIC DNA]</scope>
    <source>
        <strain evidence="2 3">DSM 6562</strain>
    </source>
</reference>
<dbReference type="GO" id="GO:0003677">
    <property type="term" value="F:DNA binding"/>
    <property type="evidence" value="ECO:0007669"/>
    <property type="project" value="InterPro"/>
</dbReference>
<dbReference type="InterPro" id="IPR018330">
    <property type="entry name" value="RecT_fam"/>
</dbReference>
<name>A0A5S4ZR20_9FIRM</name>
<gene>
    <name evidence="2" type="ORF">LX24_01879</name>
</gene>
<organism evidence="2 3">
    <name type="scientific">Desulfallas thermosapovorans DSM 6562</name>
    <dbReference type="NCBI Taxonomy" id="1121431"/>
    <lineage>
        <taxon>Bacteria</taxon>
        <taxon>Bacillati</taxon>
        <taxon>Bacillota</taxon>
        <taxon>Clostridia</taxon>
        <taxon>Eubacteriales</taxon>
        <taxon>Desulfallaceae</taxon>
        <taxon>Desulfallas</taxon>
    </lineage>
</organism>
<accession>A0A5S4ZR20</accession>
<sequence>MTQALTLAGQGVQAPAVPAGQLTREQIELVKRTVAYGASDSELQLFLYTAKRLGLDPLSRQIHFVKRRRKNPDTGQYENTATIQVGIDGFRIIADRTGKLAGIKRGVIKDSKGNITHGWAEVYRKDWSEPAREEAPFKEYCQLTRDGRPAGLWAKMPETMIKKCAEAAALRMAFPADLCGVYSDEEMGQADNEHQVPPPQTKQTSRRELSQQPAKIFCQECGQEVLATPKATAAQVAEFGKKQFDKVLCQECAQPKIEALRNKSNGNQNSQAEDGGPNWPVFWAAVKDWGYTNESVHDEARRYLNMPDLVSLTEGIKMQDDLDSFMDYLRSLAEIPFREAELPA</sequence>
<evidence type="ECO:0000313" key="2">
    <source>
        <dbReference type="EMBL" id="TYO95150.1"/>
    </source>
</evidence>
<proteinExistence type="predicted"/>
<dbReference type="NCBIfam" id="TIGR01913">
    <property type="entry name" value="bet_lambda"/>
    <property type="match status" value="1"/>
</dbReference>
<evidence type="ECO:0000256" key="1">
    <source>
        <dbReference type="SAM" id="MobiDB-lite"/>
    </source>
</evidence>
<dbReference type="InterPro" id="IPR010183">
    <property type="entry name" value="Phage_lambda_Bet"/>
</dbReference>
<protein>
    <submittedName>
        <fullName evidence="2">Phage recombination protein Bet</fullName>
    </submittedName>
</protein>